<dbReference type="Gene3D" id="3.30.70.330">
    <property type="match status" value="1"/>
</dbReference>
<dbReference type="InParanoid" id="A0A0B2UM18"/>
<comment type="caution">
    <text evidence="9">The sequence shown here is derived from an EMBL/GenBank/DDBJ whole genome shotgun (WGS) entry which is preliminary data.</text>
</comment>
<evidence type="ECO:0000313" key="9">
    <source>
        <dbReference type="EMBL" id="KHN70112.1"/>
    </source>
</evidence>
<name>A0A0B2UM18_9MICR</name>
<dbReference type="PANTHER" id="PTHR18847">
    <property type="entry name" value="20 KD NUCLEAR CAP BINDING PROTEIN"/>
    <property type="match status" value="1"/>
</dbReference>
<dbReference type="GO" id="GO:0000956">
    <property type="term" value="P:nuclear-transcribed mRNA catabolic process"/>
    <property type="evidence" value="ECO:0007669"/>
    <property type="project" value="EnsemblFungi"/>
</dbReference>
<dbReference type="InterPro" id="IPR035979">
    <property type="entry name" value="RBD_domain_sf"/>
</dbReference>
<evidence type="ECO:0000313" key="10">
    <source>
        <dbReference type="Proteomes" id="UP000031056"/>
    </source>
</evidence>
<dbReference type="Proteomes" id="UP000031056">
    <property type="component" value="Unassembled WGS sequence"/>
</dbReference>
<dbReference type="InterPro" id="IPR012677">
    <property type="entry name" value="Nucleotide-bd_a/b_plait_sf"/>
</dbReference>
<dbReference type="GO" id="GO:0045292">
    <property type="term" value="P:mRNA cis splicing, via spliceosome"/>
    <property type="evidence" value="ECO:0007669"/>
    <property type="project" value="InterPro"/>
</dbReference>
<dbReference type="GO" id="GO:0006406">
    <property type="term" value="P:mRNA export from nucleus"/>
    <property type="evidence" value="ECO:0007669"/>
    <property type="project" value="EnsemblFungi"/>
</dbReference>
<feature type="domain" description="RRM" evidence="8">
    <location>
        <begin position="40"/>
        <end position="118"/>
    </location>
</feature>
<dbReference type="PANTHER" id="PTHR18847:SF0">
    <property type="entry name" value="NUCLEAR CAP-BINDING PROTEIN SUBUNIT 2"/>
    <property type="match status" value="1"/>
</dbReference>
<dbReference type="GO" id="GO:0042789">
    <property type="term" value="P:mRNA transcription by RNA polymerase II"/>
    <property type="evidence" value="ECO:0007669"/>
    <property type="project" value="EnsemblFungi"/>
</dbReference>
<dbReference type="GO" id="GO:0006970">
    <property type="term" value="P:response to osmotic stress"/>
    <property type="evidence" value="ECO:0007669"/>
    <property type="project" value="EnsemblFungi"/>
</dbReference>
<comment type="similarity">
    <text evidence="2 7">Belongs to the RRM NCBP2 family.</text>
</comment>
<dbReference type="SMART" id="SM00360">
    <property type="entry name" value="RRM"/>
    <property type="match status" value="1"/>
</dbReference>
<dbReference type="InterPro" id="IPR000504">
    <property type="entry name" value="RRM_dom"/>
</dbReference>
<evidence type="ECO:0000256" key="4">
    <source>
        <dbReference type="ARBA" id="ARBA00023187"/>
    </source>
</evidence>
<keyword evidence="6 7" id="KW-0694">RNA-binding</keyword>
<dbReference type="PROSITE" id="PS50102">
    <property type="entry name" value="RRM"/>
    <property type="match status" value="1"/>
</dbReference>
<proteinExistence type="inferred from homology"/>
<dbReference type="GO" id="GO:0005846">
    <property type="term" value="C:nuclear cap binding complex"/>
    <property type="evidence" value="ECO:0007669"/>
    <property type="project" value="EnsemblFungi"/>
</dbReference>
<dbReference type="GO" id="GO:0000243">
    <property type="term" value="C:commitment complex"/>
    <property type="evidence" value="ECO:0007669"/>
    <property type="project" value="EnsemblFungi"/>
</dbReference>
<evidence type="ECO:0000259" key="8">
    <source>
        <dbReference type="PROSITE" id="PS50102"/>
    </source>
</evidence>
<dbReference type="RefSeq" id="XP_014564154.1">
    <property type="nucleotide sequence ID" value="XM_014708668.1"/>
</dbReference>
<evidence type="ECO:0000256" key="7">
    <source>
        <dbReference type="RuleBase" id="RU364036"/>
    </source>
</evidence>
<evidence type="ECO:0000256" key="6">
    <source>
        <dbReference type="PROSITE-ProRule" id="PRU00176"/>
    </source>
</evidence>
<sequence length="159" mass="18685">MGSSDVLAKYFCGDSRGYFYREKTFEGTDEEYIEAKRQSSTVFVSNVSALVCEERIWELFLLCGRVRRVIMGLNRNTLRFCGFCFVEFYTTESADAAVKYLNGFRFEQSPLSIDKDYGFVDGRQYGRGMFGGRVKQDKLYVEERHHRDVKRGKYARRFR</sequence>
<dbReference type="STRING" id="1354746.A0A0B2UM18"/>
<dbReference type="GO" id="GO:0031124">
    <property type="term" value="P:mRNA 3'-end processing"/>
    <property type="evidence" value="ECO:0007669"/>
    <property type="project" value="EnsemblFungi"/>
</dbReference>
<gene>
    <name evidence="9" type="ORF">M896_030990</name>
</gene>
<keyword evidence="5 7" id="KW-0539">Nucleus</keyword>
<dbReference type="HOGENOM" id="CLU_070952_2_1_1"/>
<evidence type="ECO:0000256" key="2">
    <source>
        <dbReference type="ARBA" id="ARBA00010725"/>
    </source>
</evidence>
<evidence type="ECO:0000256" key="3">
    <source>
        <dbReference type="ARBA" id="ARBA00022664"/>
    </source>
</evidence>
<reference evidence="9 10" key="1">
    <citation type="journal article" date="2014" name="MBio">
        <title>The Ordospora colligata genome; evolution of extreme reduction in microsporidia and host-to-parasite horizontal gene transfer.</title>
        <authorList>
            <person name="Pombert J.-F."/>
            <person name="Haag K.L."/>
            <person name="Beidas S."/>
            <person name="Ebert D."/>
            <person name="Keeling P.J."/>
        </authorList>
    </citation>
    <scope>NUCLEOTIDE SEQUENCE [LARGE SCALE GENOMIC DNA]</scope>
    <source>
        <strain evidence="9 10">OC4</strain>
    </source>
</reference>
<comment type="subcellular location">
    <subcellularLocation>
        <location evidence="1 7">Nucleus</location>
    </subcellularLocation>
</comment>
<dbReference type="GO" id="GO:0000339">
    <property type="term" value="F:RNA cap binding"/>
    <property type="evidence" value="ECO:0007669"/>
    <property type="project" value="EnsemblFungi"/>
</dbReference>
<keyword evidence="10" id="KW-1185">Reference proteome</keyword>
<dbReference type="InterPro" id="IPR027157">
    <property type="entry name" value="NCBP2"/>
</dbReference>
<evidence type="ECO:0000256" key="5">
    <source>
        <dbReference type="ARBA" id="ARBA00023242"/>
    </source>
</evidence>
<keyword evidence="3 7" id="KW-0507">mRNA processing</keyword>
<dbReference type="Pfam" id="PF00076">
    <property type="entry name" value="RRM_1"/>
    <property type="match status" value="1"/>
</dbReference>
<dbReference type="VEuPathDB" id="MicrosporidiaDB:M896_030990"/>
<dbReference type="EMBL" id="JOKQ01000003">
    <property type="protein sequence ID" value="KHN70112.1"/>
    <property type="molecule type" value="Genomic_DNA"/>
</dbReference>
<dbReference type="FunCoup" id="A0A0B2UM18">
    <property type="interactions" value="147"/>
</dbReference>
<accession>A0A0B2UM18</accession>
<evidence type="ECO:0000256" key="1">
    <source>
        <dbReference type="ARBA" id="ARBA00004123"/>
    </source>
</evidence>
<dbReference type="OrthoDB" id="201398at2759"/>
<protein>
    <recommendedName>
        <fullName evidence="7">Nuclear cap-binding protein subunit 2</fullName>
    </recommendedName>
    <alternativeName>
        <fullName evidence="7">20 kDa nuclear cap-binding protein</fullName>
    </alternativeName>
</protein>
<dbReference type="SUPFAM" id="SSF54928">
    <property type="entry name" value="RNA-binding domain, RBD"/>
    <property type="match status" value="1"/>
</dbReference>
<dbReference type="AlphaFoldDB" id="A0A0B2UM18"/>
<organism evidence="9 10">
    <name type="scientific">Ordospora colligata OC4</name>
    <dbReference type="NCBI Taxonomy" id="1354746"/>
    <lineage>
        <taxon>Eukaryota</taxon>
        <taxon>Fungi</taxon>
        <taxon>Fungi incertae sedis</taxon>
        <taxon>Microsporidia</taxon>
        <taxon>Ordosporidae</taxon>
        <taxon>Ordospora</taxon>
    </lineage>
</organism>
<keyword evidence="4 7" id="KW-0508">mRNA splicing</keyword>
<dbReference type="GeneID" id="26261383"/>